<evidence type="ECO:0000259" key="17">
    <source>
        <dbReference type="Pfam" id="PF04840"/>
    </source>
</evidence>
<evidence type="ECO:0000259" key="16">
    <source>
        <dbReference type="Pfam" id="PF04815"/>
    </source>
</evidence>
<keyword evidence="6" id="KW-0256">Endoplasmic reticulum</keyword>
<dbReference type="InterPro" id="IPR037364">
    <property type="entry name" value="Sec23"/>
</dbReference>
<dbReference type="Pfam" id="PF04810">
    <property type="entry name" value="zf-Sec23_Sec24"/>
    <property type="match status" value="1"/>
</dbReference>
<comment type="caution">
    <text evidence="19">The sequence shown here is derived from an EMBL/GenBank/DDBJ whole genome shotgun (WGS) entry which is preliminary data.</text>
</comment>
<keyword evidence="20" id="KW-1185">Reference proteome</keyword>
<dbReference type="InterPro" id="IPR006895">
    <property type="entry name" value="Znf_Sec23_Sec24"/>
</dbReference>
<dbReference type="SUPFAM" id="SSF50978">
    <property type="entry name" value="WD40 repeat-like"/>
    <property type="match status" value="1"/>
</dbReference>
<evidence type="ECO:0000256" key="7">
    <source>
        <dbReference type="ARBA" id="ARBA00022833"/>
    </source>
</evidence>
<feature type="domain" description="Sec23/Sec24 trunk" evidence="15">
    <location>
        <begin position="1006"/>
        <end position="1254"/>
    </location>
</feature>
<dbReference type="SUPFAM" id="SSF81811">
    <property type="entry name" value="Helical domain of Sec23/24"/>
    <property type="match status" value="1"/>
</dbReference>
<evidence type="ECO:0000256" key="10">
    <source>
        <dbReference type="ARBA" id="ARBA00023136"/>
    </source>
</evidence>
<keyword evidence="10" id="KW-0472">Membrane</keyword>
<dbReference type="Gene3D" id="3.40.20.10">
    <property type="entry name" value="Severin"/>
    <property type="match status" value="1"/>
</dbReference>
<evidence type="ECO:0000256" key="6">
    <source>
        <dbReference type="ARBA" id="ARBA00022824"/>
    </source>
</evidence>
<dbReference type="Pfam" id="PF04841">
    <property type="entry name" value="Vps16_N"/>
    <property type="match status" value="1"/>
</dbReference>
<evidence type="ECO:0000256" key="12">
    <source>
        <dbReference type="SAM" id="MobiDB-lite"/>
    </source>
</evidence>
<dbReference type="InterPro" id="IPR006896">
    <property type="entry name" value="Sec23/24_trunk_dom"/>
</dbReference>
<dbReference type="Proteomes" id="UP001281761">
    <property type="component" value="Unassembled WGS sequence"/>
</dbReference>
<evidence type="ECO:0000256" key="9">
    <source>
        <dbReference type="ARBA" id="ARBA00022927"/>
    </source>
</evidence>
<sequence length="1708" mass="193248">MERILQQTFLVGKQRFREERLQRELEWDYDSLNEFNIHSTPCGGALAVVKDPSRIIMLGQDRTFLHVYTAYGQFLAKKETRTWTNLIHMGWTMDEELVVIFGDGRIELYDVLLNILKTFDLRQPIVAATVFNRSAYVISDTYEMYELSNVRESRALDFRAKTGLSSPPTHIQASKVRHSDSGTDIWLVTDIGEIIQVGQEDAFRTDIQSMGPVVQMSLSANAKWMALCYEKGKLRFINLDNHNEQSLVETQQNHLLVQMKWCGNEGVLLTFREIVAETMEEEDTIIFITLDKHRKEFHYDCPVQLASENDGCRIYTSSFSVFLSPLPQCVNDVFGIGSSHPAAMLKQAYYQYLQHVPSVYQLIQLCRPHMDQAVGTLLNTAQYMFDAKDQITLLKAASFGLSFLNEDDSNRQHSHAKNRSDAIIQHSMRFRVVNALRDKSVGIPATLSQLTVLTTPTLIHRLCGRHLYLLASRISSFLHLPNDTVLLHWAKTLVSQEHKPDSQVLVEQIVSKFSQCEGISYARIAKEVAERGEVELASMLLDYETDPTRQIKTLLSIHEERKAIKKAADHKDLLLMYRCIYKVRPPLHTLKNWNPDDDRIINFVNLILVDQRAVQLFLSLTRRMGLNELELYKMVQHRFNENESYRHMALCAYEEQSLESRMEVFQSCQKLFNQKVPSAQFTAAQLKQHTKLLTEQERATVELGILNPADGRQPKKLPFHPTGITVAHETGVVGPNGYIDMSLRDFLFELFCRGEDANAEKLIKDFGVSPRRATWIKLDAFVKTNHFKGIEKIAGDGRKCPVSMEAFVERLMKHGQPREAIKYARLVQNKIARCELLYNVTSALELPRFQEADEVAKQITSIDELKALLGRLSDPHDQYCLLTMLDPGRFAYNESINGVRMPWSTIPADQMEAAQLGVPNAILFTPTKHLAREQMILSEPVMCERCKSIINYTCPIMTQQQAWFCSVCRTQNRLPERYAGVTRDNRPPELAYQTVEYVLPAQTPRWPTFFLVLDTVVLEHEFASLKEVITQTIQLLPSEFNIALITIGKAVRIYDLGSSDSVRSFAFSGTKEYTTAQYAALLGLTNQPPPSATGFYRPRFVCPVSEASLNLTTILNKLKVDPNPPEVNFRGQRATGGAIHLAVCLAEALCKDSPCRILTFLSGPCTVGLGQVNGIKEEEKMRQHRNIQDGTNLKYCKDATNFYNSVAKRASINGHSVDLFMGCIDQVGFFEMRDLTELTGGLACLCDSFGSTQFRLTVQQIFDRGDCQPQDLDMAFTCIVRANGSKELKNLRCLGQVLPIQGDQNRKIDENYLGPSELWHTGAFDSTSTLCFLFESALSSKGKGNQPFDSSQVEAPAVVQIVTRYSLPTRQILQRVTTCQFRWVLPGPSTTKLYAESFDAEAAAVVVARIAITKAETESTFDVLRWIDRLLIKLAARLSKIAPNPNPAQSSLSSVQVSFFPEFVMFPQFMFYLRRSRFLRLFNATPDETAFFRTVLRRETVDNSLIMIQPSLTSYKIEEEPQPVRLDTSSISKDRILLLDTFFRIIIHHGEQICEWRELGYHHQPQYQSFKTLLQQPTADAEAILSERGLTPHVIVCDQNSSQARFLVSNLNPSISSSAQEKIAPFSNLGQPQPNPSPSPSPSPLKSLFSFGQKSQNTPQGDTPKASHQVVDAEASSLPVFSDDVNLAKFVENLQSMIIPIAAKMGEQ</sequence>
<evidence type="ECO:0000256" key="2">
    <source>
        <dbReference type="ARBA" id="ARBA00004397"/>
    </source>
</evidence>
<dbReference type="Pfam" id="PF04811">
    <property type="entry name" value="Sec23_trunk"/>
    <property type="match status" value="1"/>
</dbReference>
<evidence type="ECO:0000256" key="3">
    <source>
        <dbReference type="ARBA" id="ARBA00009210"/>
    </source>
</evidence>
<dbReference type="Pfam" id="PF00626">
    <property type="entry name" value="Gelsolin"/>
    <property type="match status" value="1"/>
</dbReference>
<dbReference type="InterPro" id="IPR006925">
    <property type="entry name" value="Vps16_C"/>
</dbReference>
<feature type="compositionally biased region" description="Pro residues" evidence="12">
    <location>
        <begin position="1633"/>
        <end position="1643"/>
    </location>
</feature>
<dbReference type="InterPro" id="IPR036174">
    <property type="entry name" value="Znf_Sec23_Sec24_sf"/>
</dbReference>
<dbReference type="PANTHER" id="PTHR11141:SF0">
    <property type="entry name" value="PROTEIN TRANSPORT PROTEIN SEC23"/>
    <property type="match status" value="1"/>
</dbReference>
<proteinExistence type="inferred from homology"/>
<evidence type="ECO:0000256" key="11">
    <source>
        <dbReference type="ARBA" id="ARBA00023329"/>
    </source>
</evidence>
<keyword evidence="5" id="KW-0479">Metal-binding</keyword>
<dbReference type="SUPFAM" id="SSF82919">
    <property type="entry name" value="Zn-finger domain of Sec23/24"/>
    <property type="match status" value="1"/>
</dbReference>
<keyword evidence="8" id="KW-0931">ER-Golgi transport</keyword>
<protein>
    <recommendedName>
        <fullName evidence="21">Protein transport protein SEC23</fullName>
    </recommendedName>
</protein>
<keyword evidence="9" id="KW-0653">Protein transport</keyword>
<dbReference type="SUPFAM" id="SSF81995">
    <property type="entry name" value="beta-sandwich domain of Sec23/24"/>
    <property type="match status" value="1"/>
</dbReference>
<comment type="similarity">
    <text evidence="3">Belongs to the SEC23/SEC24 family. SEC23 subfamily.</text>
</comment>
<dbReference type="Gene3D" id="2.60.40.1670">
    <property type="entry name" value="beta-sandwich domain of Sec23/24"/>
    <property type="match status" value="1"/>
</dbReference>
<feature type="domain" description="Vps16 C-terminal" evidence="17">
    <location>
        <begin position="519"/>
        <end position="703"/>
    </location>
</feature>
<dbReference type="InterPro" id="IPR006900">
    <property type="entry name" value="Sec23/24_helical_dom"/>
</dbReference>
<dbReference type="InterPro" id="IPR038132">
    <property type="entry name" value="Vps16_C_sf"/>
</dbReference>
<feature type="domain" description="Sec23/Sec24 helical" evidence="16">
    <location>
        <begin position="1399"/>
        <end position="1505"/>
    </location>
</feature>
<dbReference type="Pfam" id="PF04815">
    <property type="entry name" value="Sec23_helical"/>
    <property type="match status" value="1"/>
</dbReference>
<dbReference type="Gene3D" id="1.10.150.780">
    <property type="entry name" value="Vps16, C-terminal region"/>
    <property type="match status" value="1"/>
</dbReference>
<keyword evidence="11" id="KW-0968">Cytoplasmic vesicle</keyword>
<evidence type="ECO:0000259" key="15">
    <source>
        <dbReference type="Pfam" id="PF04811"/>
    </source>
</evidence>
<dbReference type="Gene3D" id="3.40.50.410">
    <property type="entry name" value="von Willebrand factor, type A domain"/>
    <property type="match status" value="1"/>
</dbReference>
<dbReference type="SUPFAM" id="SSF53300">
    <property type="entry name" value="vWA-like"/>
    <property type="match status" value="1"/>
</dbReference>
<accession>A0ABQ9YM09</accession>
<dbReference type="Pfam" id="PF04840">
    <property type="entry name" value="Vps16_C"/>
    <property type="match status" value="2"/>
</dbReference>
<feature type="domain" description="Gelsolin-like" evidence="13">
    <location>
        <begin position="1519"/>
        <end position="1607"/>
    </location>
</feature>
<evidence type="ECO:0000256" key="4">
    <source>
        <dbReference type="ARBA" id="ARBA00022448"/>
    </source>
</evidence>
<dbReference type="Gene3D" id="2.30.30.380">
    <property type="entry name" value="Zn-finger domain of Sec23/24"/>
    <property type="match status" value="1"/>
</dbReference>
<feature type="domain" description="Vps16 C-terminal" evidence="17">
    <location>
        <begin position="738"/>
        <end position="876"/>
    </location>
</feature>
<comment type="subcellular location">
    <subcellularLocation>
        <location evidence="1">Cytoplasmic vesicle</location>
        <location evidence="1">COPII-coated vesicle membrane</location>
        <topology evidence="1">Peripheral membrane protein</topology>
        <orientation evidence="1">Cytoplasmic side</orientation>
    </subcellularLocation>
    <subcellularLocation>
        <location evidence="2">Endoplasmic reticulum membrane</location>
        <topology evidence="2">Peripheral membrane protein</topology>
        <orientation evidence="2">Cytoplasmic side</orientation>
    </subcellularLocation>
</comment>
<dbReference type="EMBL" id="JARBJD010000001">
    <property type="protein sequence ID" value="KAK2964792.1"/>
    <property type="molecule type" value="Genomic_DNA"/>
</dbReference>
<keyword evidence="4" id="KW-0813">Transport</keyword>
<evidence type="ECO:0000313" key="19">
    <source>
        <dbReference type="EMBL" id="KAK2964792.1"/>
    </source>
</evidence>
<evidence type="ECO:0000256" key="5">
    <source>
        <dbReference type="ARBA" id="ARBA00022723"/>
    </source>
</evidence>
<dbReference type="InterPro" id="IPR036465">
    <property type="entry name" value="vWFA_dom_sf"/>
</dbReference>
<gene>
    <name evidence="19" type="ORF">BLNAU_92</name>
</gene>
<dbReference type="InterPro" id="IPR036180">
    <property type="entry name" value="Gelsolin-like_dom_sf"/>
</dbReference>
<evidence type="ECO:0000256" key="8">
    <source>
        <dbReference type="ARBA" id="ARBA00022892"/>
    </source>
</evidence>
<name>A0ABQ9YM09_9EUKA</name>
<dbReference type="PANTHER" id="PTHR11141">
    <property type="entry name" value="PROTEIN TRANSPORT PROTEIN SEC23"/>
    <property type="match status" value="1"/>
</dbReference>
<evidence type="ECO:0008006" key="21">
    <source>
        <dbReference type="Google" id="ProtNLM"/>
    </source>
</evidence>
<dbReference type="InterPro" id="IPR007123">
    <property type="entry name" value="Gelsolin-like_dom"/>
</dbReference>
<evidence type="ECO:0000259" key="13">
    <source>
        <dbReference type="Pfam" id="PF00626"/>
    </source>
</evidence>
<evidence type="ECO:0000313" key="20">
    <source>
        <dbReference type="Proteomes" id="UP001281761"/>
    </source>
</evidence>
<dbReference type="SUPFAM" id="SSF82754">
    <property type="entry name" value="C-terminal, gelsolin-like domain of Sec23/24"/>
    <property type="match status" value="1"/>
</dbReference>
<evidence type="ECO:0000256" key="1">
    <source>
        <dbReference type="ARBA" id="ARBA00004299"/>
    </source>
</evidence>
<feature type="region of interest" description="Disordered" evidence="12">
    <location>
        <begin position="1625"/>
        <end position="1670"/>
    </location>
</feature>
<feature type="domain" description="Vps16 N-terminal" evidence="18">
    <location>
        <begin position="9"/>
        <end position="406"/>
    </location>
</feature>
<organism evidence="19 20">
    <name type="scientific">Blattamonas nauphoetae</name>
    <dbReference type="NCBI Taxonomy" id="2049346"/>
    <lineage>
        <taxon>Eukaryota</taxon>
        <taxon>Metamonada</taxon>
        <taxon>Preaxostyla</taxon>
        <taxon>Oxymonadida</taxon>
        <taxon>Blattamonas</taxon>
    </lineage>
</organism>
<feature type="domain" description="Zinc finger Sec23/Sec24-type" evidence="14">
    <location>
        <begin position="940"/>
        <end position="978"/>
    </location>
</feature>
<evidence type="ECO:0000259" key="18">
    <source>
        <dbReference type="Pfam" id="PF04841"/>
    </source>
</evidence>
<evidence type="ECO:0000259" key="14">
    <source>
        <dbReference type="Pfam" id="PF04810"/>
    </source>
</evidence>
<dbReference type="InterPro" id="IPR029006">
    <property type="entry name" value="ADF-H/Gelsolin-like_dom_sf"/>
</dbReference>
<reference evidence="19 20" key="1">
    <citation type="journal article" date="2022" name="bioRxiv">
        <title>Genomics of Preaxostyla Flagellates Illuminates Evolutionary Transitions and the Path Towards Mitochondrial Loss.</title>
        <authorList>
            <person name="Novak L.V.F."/>
            <person name="Treitli S.C."/>
            <person name="Pyrih J."/>
            <person name="Halakuc P."/>
            <person name="Pipaliya S.V."/>
            <person name="Vacek V."/>
            <person name="Brzon O."/>
            <person name="Soukal P."/>
            <person name="Eme L."/>
            <person name="Dacks J.B."/>
            <person name="Karnkowska A."/>
            <person name="Elias M."/>
            <person name="Hampl V."/>
        </authorList>
    </citation>
    <scope>NUCLEOTIDE SEQUENCE [LARGE SCALE GENOMIC DNA]</scope>
    <source>
        <strain evidence="19">NAU3</strain>
        <tissue evidence="19">Gut</tissue>
    </source>
</reference>
<dbReference type="Gene3D" id="1.20.120.730">
    <property type="entry name" value="Sec23/Sec24 helical domain"/>
    <property type="match status" value="1"/>
</dbReference>
<dbReference type="InterPro" id="IPR036175">
    <property type="entry name" value="Sec23/24_helical_dom_sf"/>
</dbReference>
<dbReference type="InterPro" id="IPR006926">
    <property type="entry name" value="Vps16_N"/>
</dbReference>
<dbReference type="InterPro" id="IPR036322">
    <property type="entry name" value="WD40_repeat_dom_sf"/>
</dbReference>
<keyword evidence="7" id="KW-0862">Zinc</keyword>